<reference evidence="2 3" key="1">
    <citation type="journal article" date="2019" name="Commun. Biol.">
        <title>The bagworm genome reveals a unique fibroin gene that provides high tensile strength.</title>
        <authorList>
            <person name="Kono N."/>
            <person name="Nakamura H."/>
            <person name="Ohtoshi R."/>
            <person name="Tomita M."/>
            <person name="Numata K."/>
            <person name="Arakawa K."/>
        </authorList>
    </citation>
    <scope>NUCLEOTIDE SEQUENCE [LARGE SCALE GENOMIC DNA]</scope>
</reference>
<name>A0A4C1YKY4_EUMVA</name>
<dbReference type="AlphaFoldDB" id="A0A4C1YKY4"/>
<feature type="domain" description="SYO1-like TPR repeats" evidence="1">
    <location>
        <begin position="1"/>
        <end position="101"/>
    </location>
</feature>
<dbReference type="Proteomes" id="UP000299102">
    <property type="component" value="Unassembled WGS sequence"/>
</dbReference>
<dbReference type="STRING" id="151549.A0A4C1YKY4"/>
<protein>
    <recommendedName>
        <fullName evidence="1">SYO1-like TPR repeats domain-containing protein</fullName>
    </recommendedName>
</protein>
<evidence type="ECO:0000313" key="2">
    <source>
        <dbReference type="EMBL" id="GBP75299.1"/>
    </source>
</evidence>
<evidence type="ECO:0000259" key="1">
    <source>
        <dbReference type="Pfam" id="PF25567"/>
    </source>
</evidence>
<dbReference type="Gene3D" id="1.25.10.10">
    <property type="entry name" value="Leucine-rich Repeat Variant"/>
    <property type="match status" value="1"/>
</dbReference>
<organism evidence="2 3">
    <name type="scientific">Eumeta variegata</name>
    <name type="common">Bagworm moth</name>
    <name type="synonym">Eumeta japonica</name>
    <dbReference type="NCBI Taxonomy" id="151549"/>
    <lineage>
        <taxon>Eukaryota</taxon>
        <taxon>Metazoa</taxon>
        <taxon>Ecdysozoa</taxon>
        <taxon>Arthropoda</taxon>
        <taxon>Hexapoda</taxon>
        <taxon>Insecta</taxon>
        <taxon>Pterygota</taxon>
        <taxon>Neoptera</taxon>
        <taxon>Endopterygota</taxon>
        <taxon>Lepidoptera</taxon>
        <taxon>Glossata</taxon>
        <taxon>Ditrysia</taxon>
        <taxon>Tineoidea</taxon>
        <taxon>Psychidae</taxon>
        <taxon>Oiketicinae</taxon>
        <taxon>Eumeta</taxon>
    </lineage>
</organism>
<keyword evidence="3" id="KW-1185">Reference proteome</keyword>
<dbReference type="InterPro" id="IPR011989">
    <property type="entry name" value="ARM-like"/>
</dbReference>
<evidence type="ECO:0000313" key="3">
    <source>
        <dbReference type="Proteomes" id="UP000299102"/>
    </source>
</evidence>
<dbReference type="OrthoDB" id="288703at2759"/>
<dbReference type="Pfam" id="PF25567">
    <property type="entry name" value="TPR_SYO1"/>
    <property type="match status" value="1"/>
</dbReference>
<comment type="caution">
    <text evidence="2">The sequence shown here is derived from an EMBL/GenBank/DDBJ whole genome shotgun (WGS) entry which is preliminary data.</text>
</comment>
<dbReference type="InterPro" id="IPR057990">
    <property type="entry name" value="TPR_SYO1"/>
</dbReference>
<proteinExistence type="predicted"/>
<accession>A0A4C1YKY4</accession>
<dbReference type="EMBL" id="BGZK01001243">
    <property type="protein sequence ID" value="GBP75299.1"/>
    <property type="molecule type" value="Genomic_DNA"/>
</dbReference>
<sequence>MMVNGIKNCQVPEIRSNLIRMIGTLALLLINVSNEAAVNVICAITEFILEQAHKESEVWVLAEAVDTLVDLYAEDETDALAAKVKLVEKLIAVVPILKMKVTLLLLPMYI</sequence>
<gene>
    <name evidence="2" type="ORF">EVAR_19948_1</name>
</gene>